<gene>
    <name evidence="2" type="ORF">GLAREA_07456</name>
</gene>
<dbReference type="GeneID" id="19466509"/>
<dbReference type="KEGG" id="glz:GLAREA_07456"/>
<proteinExistence type="predicted"/>
<keyword evidence="3" id="KW-1185">Reference proteome</keyword>
<dbReference type="Proteomes" id="UP000016922">
    <property type="component" value="Unassembled WGS sequence"/>
</dbReference>
<reference evidence="2 3" key="1">
    <citation type="journal article" date="2013" name="BMC Genomics">
        <title>Genomics-driven discovery of the pneumocandin biosynthetic gene cluster in the fungus Glarea lozoyensis.</title>
        <authorList>
            <person name="Chen L."/>
            <person name="Yue Q."/>
            <person name="Zhang X."/>
            <person name="Xiang M."/>
            <person name="Wang C."/>
            <person name="Li S."/>
            <person name="Che Y."/>
            <person name="Ortiz-Lopez F.J."/>
            <person name="Bills G.F."/>
            <person name="Liu X."/>
            <person name="An Z."/>
        </authorList>
    </citation>
    <scope>NUCLEOTIDE SEQUENCE [LARGE SCALE GENOMIC DNA]</scope>
    <source>
        <strain evidence="3">ATCC 20868 / MF5171</strain>
    </source>
</reference>
<name>S3E1H8_GLAL2</name>
<dbReference type="EMBL" id="KE145359">
    <property type="protein sequence ID" value="EPE32323.1"/>
    <property type="molecule type" value="Genomic_DNA"/>
</dbReference>
<feature type="compositionally biased region" description="Low complexity" evidence="1">
    <location>
        <begin position="113"/>
        <end position="124"/>
    </location>
</feature>
<protein>
    <submittedName>
        <fullName evidence="2">Uncharacterized protein</fullName>
    </submittedName>
</protein>
<evidence type="ECO:0000313" key="2">
    <source>
        <dbReference type="EMBL" id="EPE32323.1"/>
    </source>
</evidence>
<dbReference type="AlphaFoldDB" id="S3E1H8"/>
<dbReference type="OrthoDB" id="3431997at2759"/>
<dbReference type="OMA" id="WGERWEV"/>
<evidence type="ECO:0000313" key="3">
    <source>
        <dbReference type="Proteomes" id="UP000016922"/>
    </source>
</evidence>
<evidence type="ECO:0000256" key="1">
    <source>
        <dbReference type="SAM" id="MobiDB-lite"/>
    </source>
</evidence>
<accession>S3E1H8</accession>
<dbReference type="HOGENOM" id="CLU_816486_0_0_1"/>
<feature type="region of interest" description="Disordered" evidence="1">
    <location>
        <begin position="96"/>
        <end position="126"/>
    </location>
</feature>
<sequence>MRDRACLLVMQLSSLHLKLRNASLPPTHKLKNIFLSQTKAYATPKIQTYLTPKIHNLFMAHGRRRARRREKKLARKQAYQNRVDRKTYSENIHSKCHAPRQDPLVEANTDGVPTSTTTQPSAQSLVSPQIQQTNIFPSEFGIYTSFFTRGITLARSREESKTAPLFRVSIFSSKPHMELRRNNDLRSPRMATATFHRLSPGTDICLSQPGETDVNIILQNREAFTLASSFVVPIRSGLMKSFRWKNSRGVEVASLHGYGHGAKLVRETTGQVVAAWTVASTRWRSHRKMAWIAASGGQDPREELGAWFELASVMTCMVIIELKRRQAAARSAAAASYQPH</sequence>
<dbReference type="RefSeq" id="XP_008080335.1">
    <property type="nucleotide sequence ID" value="XM_008082144.1"/>
</dbReference>
<dbReference type="STRING" id="1116229.S3E1H8"/>
<organism evidence="2 3">
    <name type="scientific">Glarea lozoyensis (strain ATCC 20868 / MF5171)</name>
    <dbReference type="NCBI Taxonomy" id="1116229"/>
    <lineage>
        <taxon>Eukaryota</taxon>
        <taxon>Fungi</taxon>
        <taxon>Dikarya</taxon>
        <taxon>Ascomycota</taxon>
        <taxon>Pezizomycotina</taxon>
        <taxon>Leotiomycetes</taxon>
        <taxon>Helotiales</taxon>
        <taxon>Helotiaceae</taxon>
        <taxon>Glarea</taxon>
    </lineage>
</organism>